<dbReference type="InterPro" id="IPR012910">
    <property type="entry name" value="Plug_dom"/>
</dbReference>
<evidence type="ECO:0000259" key="13">
    <source>
        <dbReference type="Pfam" id="PF07715"/>
    </source>
</evidence>
<keyword evidence="2" id="KW-0813">Transport</keyword>
<dbReference type="PANTHER" id="PTHR30069">
    <property type="entry name" value="TONB-DEPENDENT OUTER MEMBRANE RECEPTOR"/>
    <property type="match status" value="1"/>
</dbReference>
<evidence type="ECO:0000256" key="1">
    <source>
        <dbReference type="ARBA" id="ARBA00004571"/>
    </source>
</evidence>
<evidence type="ECO:0000256" key="11">
    <source>
        <dbReference type="SAM" id="SignalP"/>
    </source>
</evidence>
<keyword evidence="6 10" id="KW-0798">TonB box</keyword>
<evidence type="ECO:0000256" key="7">
    <source>
        <dbReference type="ARBA" id="ARBA00023136"/>
    </source>
</evidence>
<proteinExistence type="inferred from homology"/>
<evidence type="ECO:0000256" key="2">
    <source>
        <dbReference type="ARBA" id="ARBA00022448"/>
    </source>
</evidence>
<evidence type="ECO:0000256" key="5">
    <source>
        <dbReference type="ARBA" id="ARBA00022729"/>
    </source>
</evidence>
<comment type="caution">
    <text evidence="14">The sequence shown here is derived from an EMBL/GenBank/DDBJ whole genome shotgun (WGS) entry which is preliminary data.</text>
</comment>
<gene>
    <name evidence="14" type="ORF">OCL97_21850</name>
</gene>
<keyword evidence="4" id="KW-0812">Transmembrane</keyword>
<evidence type="ECO:0000313" key="14">
    <source>
        <dbReference type="EMBL" id="MFD3266592.1"/>
    </source>
</evidence>
<evidence type="ECO:0000256" key="4">
    <source>
        <dbReference type="ARBA" id="ARBA00022692"/>
    </source>
</evidence>
<evidence type="ECO:0000256" key="6">
    <source>
        <dbReference type="ARBA" id="ARBA00023077"/>
    </source>
</evidence>
<dbReference type="Gene3D" id="2.170.130.10">
    <property type="entry name" value="TonB-dependent receptor, plug domain"/>
    <property type="match status" value="1"/>
</dbReference>
<protein>
    <submittedName>
        <fullName evidence="14">TonB-dependent receptor</fullName>
    </submittedName>
</protein>
<keyword evidence="7 10" id="KW-0472">Membrane</keyword>
<evidence type="ECO:0000256" key="9">
    <source>
        <dbReference type="ARBA" id="ARBA00023237"/>
    </source>
</evidence>
<feature type="signal peptide" evidence="11">
    <location>
        <begin position="1"/>
        <end position="21"/>
    </location>
</feature>
<dbReference type="InterPro" id="IPR037066">
    <property type="entry name" value="Plug_dom_sf"/>
</dbReference>
<reference evidence="14 15" key="1">
    <citation type="submission" date="2022-09" db="EMBL/GenBank/DDBJ databases">
        <title>New species of Phenylobacterium.</title>
        <authorList>
            <person name="Mieszkin S."/>
        </authorList>
    </citation>
    <scope>NUCLEOTIDE SEQUENCE [LARGE SCALE GENOMIC DNA]</scope>
    <source>
        <strain evidence="14 15">HK31-G</strain>
    </source>
</reference>
<dbReference type="RefSeq" id="WP_377371825.1">
    <property type="nucleotide sequence ID" value="NZ_JAOTJD010000069.1"/>
</dbReference>
<name>A0ABW6D2D0_9CAUL</name>
<comment type="similarity">
    <text evidence="10">Belongs to the TonB-dependent receptor family.</text>
</comment>
<dbReference type="EMBL" id="JAOTJD010000069">
    <property type="protein sequence ID" value="MFD3266592.1"/>
    <property type="molecule type" value="Genomic_DNA"/>
</dbReference>
<accession>A0ABW6D2D0</accession>
<evidence type="ECO:0000256" key="8">
    <source>
        <dbReference type="ARBA" id="ARBA00023170"/>
    </source>
</evidence>
<sequence length="671" mass="73379">MIPALSLAAVLAAAVPAIAMAQPATQGVISYPPAYFAEQRPSTALDMVQRLPGFSIDGGDDVRGFEGAAGNVLIDGARPTSKTDDIEEILRRIPAAQVDHVELIRGGAPGIDMQGKSILANVVKVKGAGFQGLIALANNHVIDDGRNSSGIRLEASGQAGPGSWEGGLRYGQGIDDGSGPGRHVRLAPGGTPLIVSDIDSHGRGYQWVATGAYETPLAGGKLKINARGFWDWYEFNQLDWITFPAPALESVNYSEDVYETELGARYERALGARMNLELVGLQKLTGADIVSPFRSAGGGSDFFLDQKTNESIGRGVLKHRQSERLSFEVGAEAALNVLESETDQLSNGVPDILPAADVKVTETRGEVFGKSVWKPLPTLTLEGGLRYEGSALTSEGDVTLEKTLYFLKPRVAGSWAPSDRTQVRFRYERVVGQLDFDDFVADSSPNSGGLAVGNPALTPEQAWVSELAFEQRFWTKGAVVLTLRHSKLTDVIDRAPIFSGALVFDAPSNIGDGTKDELILNATLPLDRVLKGAQLRGESTWRRSEVTDPTTGEKREISGLRPLEWEAHFTHDLPQWKMNWGFDVFSAWRETSYKYNAIYTDKLKTWMVLFAEWKPRPDLNVRAELNNFTERGFRHTTTAYAGPRNTAAVKHIDDRDIQFGRGLYVRVRKTF</sequence>
<dbReference type="PANTHER" id="PTHR30069:SF29">
    <property type="entry name" value="HEMOGLOBIN AND HEMOGLOBIN-HAPTOGLOBIN-BINDING PROTEIN 1-RELATED"/>
    <property type="match status" value="1"/>
</dbReference>
<keyword evidence="8 14" id="KW-0675">Receptor</keyword>
<feature type="domain" description="TonB-dependent receptor-like beta-barrel" evidence="12">
    <location>
        <begin position="252"/>
        <end position="627"/>
    </location>
</feature>
<evidence type="ECO:0000256" key="3">
    <source>
        <dbReference type="ARBA" id="ARBA00022452"/>
    </source>
</evidence>
<evidence type="ECO:0000313" key="15">
    <source>
        <dbReference type="Proteomes" id="UP001598130"/>
    </source>
</evidence>
<keyword evidence="9" id="KW-0998">Cell outer membrane</keyword>
<organism evidence="14 15">
    <name type="scientific">Phenylobacterium ferrooxidans</name>
    <dbReference type="NCBI Taxonomy" id="2982689"/>
    <lineage>
        <taxon>Bacteria</taxon>
        <taxon>Pseudomonadati</taxon>
        <taxon>Pseudomonadota</taxon>
        <taxon>Alphaproteobacteria</taxon>
        <taxon>Caulobacterales</taxon>
        <taxon>Caulobacteraceae</taxon>
        <taxon>Phenylobacterium</taxon>
    </lineage>
</organism>
<dbReference type="Proteomes" id="UP001598130">
    <property type="component" value="Unassembled WGS sequence"/>
</dbReference>
<dbReference type="Pfam" id="PF00593">
    <property type="entry name" value="TonB_dep_Rec_b-barrel"/>
    <property type="match status" value="1"/>
</dbReference>
<dbReference type="Gene3D" id="2.40.170.20">
    <property type="entry name" value="TonB-dependent receptor, beta-barrel domain"/>
    <property type="match status" value="1"/>
</dbReference>
<dbReference type="InterPro" id="IPR039426">
    <property type="entry name" value="TonB-dep_rcpt-like"/>
</dbReference>
<keyword evidence="3" id="KW-1134">Transmembrane beta strand</keyword>
<feature type="domain" description="TonB-dependent receptor plug" evidence="13">
    <location>
        <begin position="25"/>
        <end position="109"/>
    </location>
</feature>
<feature type="chain" id="PRO_5046205246" evidence="11">
    <location>
        <begin position="22"/>
        <end position="671"/>
    </location>
</feature>
<keyword evidence="5 11" id="KW-0732">Signal</keyword>
<dbReference type="SUPFAM" id="SSF56935">
    <property type="entry name" value="Porins"/>
    <property type="match status" value="1"/>
</dbReference>
<evidence type="ECO:0000259" key="12">
    <source>
        <dbReference type="Pfam" id="PF00593"/>
    </source>
</evidence>
<dbReference type="InterPro" id="IPR036942">
    <property type="entry name" value="Beta-barrel_TonB_sf"/>
</dbReference>
<dbReference type="Pfam" id="PF07715">
    <property type="entry name" value="Plug"/>
    <property type="match status" value="1"/>
</dbReference>
<keyword evidence="15" id="KW-1185">Reference proteome</keyword>
<evidence type="ECO:0000256" key="10">
    <source>
        <dbReference type="RuleBase" id="RU003357"/>
    </source>
</evidence>
<comment type="subcellular location">
    <subcellularLocation>
        <location evidence="1">Cell outer membrane</location>
        <topology evidence="1">Multi-pass membrane protein</topology>
    </subcellularLocation>
</comment>
<dbReference type="InterPro" id="IPR000531">
    <property type="entry name" value="Beta-barrel_TonB"/>
</dbReference>